<dbReference type="Gene3D" id="1.10.10.10">
    <property type="entry name" value="Winged helix-like DNA-binding domain superfamily/Winged helix DNA-binding domain"/>
    <property type="match status" value="1"/>
</dbReference>
<dbReference type="EMBL" id="JBHMEX010000042">
    <property type="protein sequence ID" value="MFB9064874.1"/>
    <property type="molecule type" value="Genomic_DNA"/>
</dbReference>
<dbReference type="Proteomes" id="UP001589589">
    <property type="component" value="Unassembled WGS sequence"/>
</dbReference>
<dbReference type="PROSITE" id="PS50995">
    <property type="entry name" value="HTH_MARR_2"/>
    <property type="match status" value="1"/>
</dbReference>
<dbReference type="InterPro" id="IPR052777">
    <property type="entry name" value="Acetyltransferase_Enz"/>
</dbReference>
<comment type="caution">
    <text evidence="3">The sequence shown here is derived from an EMBL/GenBank/DDBJ whole genome shotgun (WGS) entry which is preliminary data.</text>
</comment>
<gene>
    <name evidence="3" type="ORF">ACFFUQ_12650</name>
</gene>
<protein>
    <submittedName>
        <fullName evidence="3">GNAT family N-acetyltransferase</fullName>
        <ecNumber evidence="3">2.3.1.-</ecNumber>
    </submittedName>
</protein>
<dbReference type="GO" id="GO:0016746">
    <property type="term" value="F:acyltransferase activity"/>
    <property type="evidence" value="ECO:0007669"/>
    <property type="project" value="UniProtKB-KW"/>
</dbReference>
<keyword evidence="4" id="KW-1185">Reference proteome</keyword>
<dbReference type="InterPro" id="IPR036388">
    <property type="entry name" value="WH-like_DNA-bd_sf"/>
</dbReference>
<keyword evidence="3" id="KW-0012">Acyltransferase</keyword>
<dbReference type="Pfam" id="PF12802">
    <property type="entry name" value="MarR_2"/>
    <property type="match status" value="1"/>
</dbReference>
<proteinExistence type="predicted"/>
<dbReference type="InterPro" id="IPR000835">
    <property type="entry name" value="HTH_MarR-typ"/>
</dbReference>
<dbReference type="PROSITE" id="PS51186">
    <property type="entry name" value="GNAT"/>
    <property type="match status" value="1"/>
</dbReference>
<dbReference type="Gene3D" id="3.40.630.30">
    <property type="match status" value="1"/>
</dbReference>
<dbReference type="InterPro" id="IPR036390">
    <property type="entry name" value="WH_DNA-bd_sf"/>
</dbReference>
<name>A0ABV5FMV2_9FLAO</name>
<dbReference type="InterPro" id="IPR000182">
    <property type="entry name" value="GNAT_dom"/>
</dbReference>
<accession>A0ABV5FMV2</accession>
<dbReference type="EC" id="2.3.1.-" evidence="3"/>
<feature type="domain" description="HTH marR-type" evidence="1">
    <location>
        <begin position="1"/>
        <end position="158"/>
    </location>
</feature>
<dbReference type="SUPFAM" id="SSF46785">
    <property type="entry name" value="Winged helix' DNA-binding domain"/>
    <property type="match status" value="1"/>
</dbReference>
<keyword evidence="3" id="KW-0808">Transferase</keyword>
<dbReference type="InterPro" id="IPR016181">
    <property type="entry name" value="Acyl_CoA_acyltransferase"/>
</dbReference>
<dbReference type="SUPFAM" id="SSF55729">
    <property type="entry name" value="Acyl-CoA N-acyltransferases (Nat)"/>
    <property type="match status" value="1"/>
</dbReference>
<evidence type="ECO:0000259" key="2">
    <source>
        <dbReference type="PROSITE" id="PS51186"/>
    </source>
</evidence>
<dbReference type="Pfam" id="PF00583">
    <property type="entry name" value="Acetyltransf_1"/>
    <property type="match status" value="1"/>
</dbReference>
<dbReference type="RefSeq" id="WP_290263657.1">
    <property type="nucleotide sequence ID" value="NZ_JAUFQQ010000003.1"/>
</dbReference>
<dbReference type="PANTHER" id="PTHR43305">
    <property type="entry name" value="FAMILY N-ACETYLTRANSFERASE, PUTATIVE (AFU_ORTHOLOGUE AFUA_2G01380)-RELATED"/>
    <property type="match status" value="1"/>
</dbReference>
<evidence type="ECO:0000313" key="3">
    <source>
        <dbReference type="EMBL" id="MFB9064874.1"/>
    </source>
</evidence>
<dbReference type="CDD" id="cd04301">
    <property type="entry name" value="NAT_SF"/>
    <property type="match status" value="1"/>
</dbReference>
<evidence type="ECO:0000259" key="1">
    <source>
        <dbReference type="PROSITE" id="PS50995"/>
    </source>
</evidence>
<sequence length="319" mass="36482">MEIFNELGKVAMGSKLRIFTDRFTEDAGRIYELYNIKMQPKWFPVFYALSKGESKTITNIANEIGHSHPSVSKIISEMSKQGYVVEKKDKDDGRRNIVALSAKGNEINEKIQDLYQDLSNAIEDIASQANNDLWRAIEEWQYLLDEKSLMRRVQELRKDRESNNVSVIACEPKYYPAFRALNEEWISSYFKMEEADYKALDNPKEYILDKGGYIFVALYNNEPIGVCAMLKMDDKDKNYDFEMAKMAVSPKAQGKNIGYLLGMAVIGKAKELGASTIYLESNTILKPAINLYNKLGFKKVAGHPTPYERANIQMLLTLE</sequence>
<evidence type="ECO:0000313" key="4">
    <source>
        <dbReference type="Proteomes" id="UP001589589"/>
    </source>
</evidence>
<dbReference type="PANTHER" id="PTHR43305:SF1">
    <property type="entry name" value="FAMILY N-ACETYLTRANSFERASE, PUTATIVE (AFU_ORTHOLOGUE AFUA_2G01380)-RELATED"/>
    <property type="match status" value="1"/>
</dbReference>
<reference evidence="3 4" key="1">
    <citation type="submission" date="2024-09" db="EMBL/GenBank/DDBJ databases">
        <authorList>
            <person name="Sun Q."/>
            <person name="Mori K."/>
        </authorList>
    </citation>
    <scope>NUCLEOTIDE SEQUENCE [LARGE SCALE GENOMIC DNA]</scope>
    <source>
        <strain evidence="3 4">CECT 7908</strain>
    </source>
</reference>
<organism evidence="3 4">
    <name type="scientific">Flavobacterium branchiarum</name>
    <dbReference type="NCBI Taxonomy" id="1114870"/>
    <lineage>
        <taxon>Bacteria</taxon>
        <taxon>Pseudomonadati</taxon>
        <taxon>Bacteroidota</taxon>
        <taxon>Flavobacteriia</taxon>
        <taxon>Flavobacteriales</taxon>
        <taxon>Flavobacteriaceae</taxon>
        <taxon>Flavobacterium</taxon>
    </lineage>
</organism>
<feature type="domain" description="N-acetyltransferase" evidence="2">
    <location>
        <begin position="176"/>
        <end position="319"/>
    </location>
</feature>